<evidence type="ECO:0000313" key="5">
    <source>
        <dbReference type="Proteomes" id="UP001227230"/>
    </source>
</evidence>
<dbReference type="PANTHER" id="PTHR47991">
    <property type="entry name" value="OXOGLUTARATE/IRON-DEPENDENT DIOXYGENASE"/>
    <property type="match status" value="1"/>
</dbReference>
<keyword evidence="1" id="KW-0479">Metal-binding</keyword>
<dbReference type="InterPro" id="IPR050295">
    <property type="entry name" value="Plant_2OG-oxidoreductases"/>
</dbReference>
<dbReference type="Proteomes" id="UP001227230">
    <property type="component" value="Chromosome 10"/>
</dbReference>
<evidence type="ECO:0000256" key="1">
    <source>
        <dbReference type="ARBA" id="ARBA00022723"/>
    </source>
</evidence>
<evidence type="ECO:0000313" key="4">
    <source>
        <dbReference type="EMBL" id="WJZ96638.1"/>
    </source>
</evidence>
<dbReference type="Gene3D" id="2.60.120.330">
    <property type="entry name" value="B-lactam Antibiotic, Isopenicillin N Synthase, Chain"/>
    <property type="match status" value="1"/>
</dbReference>
<sequence length="120" mass="13576">MASTQSSSFRAAPIQSVQELIKEPIPAVPQPFILDDPQPPILSASTPLPLLPTIDMKHLIMSETAGSELEKLHSTCKEWGFFPLVNHGVRSSLVEKLKSEIEEFYKLPLEERMKYKMMPR</sequence>
<accession>A0ABY9CPS9</accession>
<protein>
    <recommendedName>
        <fullName evidence="3">Non-haem dioxygenase N-terminal domain-containing protein</fullName>
    </recommendedName>
</protein>
<dbReference type="Pfam" id="PF14226">
    <property type="entry name" value="DIOX_N"/>
    <property type="match status" value="1"/>
</dbReference>
<keyword evidence="5" id="KW-1185">Reference proteome</keyword>
<keyword evidence="2" id="KW-0408">Iron</keyword>
<evidence type="ECO:0000256" key="2">
    <source>
        <dbReference type="ARBA" id="ARBA00023004"/>
    </source>
</evidence>
<dbReference type="EMBL" id="CP126657">
    <property type="protein sequence ID" value="WJZ96638.1"/>
    <property type="molecule type" value="Genomic_DNA"/>
</dbReference>
<name>A0ABY9CPS9_VITVI</name>
<proteinExistence type="predicted"/>
<gene>
    <name evidence="4" type="ORF">VitviT2T_015302</name>
</gene>
<evidence type="ECO:0000259" key="3">
    <source>
        <dbReference type="Pfam" id="PF14226"/>
    </source>
</evidence>
<organism evidence="4 5">
    <name type="scientific">Vitis vinifera</name>
    <name type="common">Grape</name>
    <dbReference type="NCBI Taxonomy" id="29760"/>
    <lineage>
        <taxon>Eukaryota</taxon>
        <taxon>Viridiplantae</taxon>
        <taxon>Streptophyta</taxon>
        <taxon>Embryophyta</taxon>
        <taxon>Tracheophyta</taxon>
        <taxon>Spermatophyta</taxon>
        <taxon>Magnoliopsida</taxon>
        <taxon>eudicotyledons</taxon>
        <taxon>Gunneridae</taxon>
        <taxon>Pentapetalae</taxon>
        <taxon>rosids</taxon>
        <taxon>Vitales</taxon>
        <taxon>Vitaceae</taxon>
        <taxon>Viteae</taxon>
        <taxon>Vitis</taxon>
    </lineage>
</organism>
<dbReference type="InterPro" id="IPR027443">
    <property type="entry name" value="IPNS-like_sf"/>
</dbReference>
<dbReference type="InterPro" id="IPR026992">
    <property type="entry name" value="DIOX_N"/>
</dbReference>
<dbReference type="SUPFAM" id="SSF51197">
    <property type="entry name" value="Clavaminate synthase-like"/>
    <property type="match status" value="1"/>
</dbReference>
<reference evidence="4 5" key="1">
    <citation type="journal article" date="2023" name="Hortic Res">
        <title>The complete reference genome for grapevine (Vitis vinifera L.) genetics and breeding.</title>
        <authorList>
            <person name="Shi X."/>
            <person name="Cao S."/>
            <person name="Wang X."/>
            <person name="Huang S."/>
            <person name="Wang Y."/>
            <person name="Liu Z."/>
            <person name="Liu W."/>
            <person name="Leng X."/>
            <person name="Peng Y."/>
            <person name="Wang N."/>
            <person name="Wang Y."/>
            <person name="Ma Z."/>
            <person name="Xu X."/>
            <person name="Zhang F."/>
            <person name="Xue H."/>
            <person name="Zhong H."/>
            <person name="Wang Y."/>
            <person name="Zhang K."/>
            <person name="Velt A."/>
            <person name="Avia K."/>
            <person name="Holtgrawe D."/>
            <person name="Grimplet J."/>
            <person name="Matus J.T."/>
            <person name="Ware D."/>
            <person name="Wu X."/>
            <person name="Wang H."/>
            <person name="Liu C."/>
            <person name="Fang Y."/>
            <person name="Rustenholz C."/>
            <person name="Cheng Z."/>
            <person name="Xiao H."/>
            <person name="Zhou Y."/>
        </authorList>
    </citation>
    <scope>NUCLEOTIDE SEQUENCE [LARGE SCALE GENOMIC DNA]</scope>
    <source>
        <strain evidence="5">cv. Pinot noir / PN40024</strain>
        <tissue evidence="4">Leaf</tissue>
    </source>
</reference>
<feature type="domain" description="Non-haem dioxygenase N-terminal" evidence="3">
    <location>
        <begin position="51"/>
        <end position="117"/>
    </location>
</feature>